<evidence type="ECO:0000313" key="3">
    <source>
        <dbReference type="EnsemblPlants" id="OB06G20360.1"/>
    </source>
</evidence>
<dbReference type="Proteomes" id="UP000006038">
    <property type="component" value="Chromosome 6"/>
</dbReference>
<keyword evidence="4" id="KW-1185">Reference proteome</keyword>
<organism evidence="3">
    <name type="scientific">Oryza brachyantha</name>
    <name type="common">malo sina</name>
    <dbReference type="NCBI Taxonomy" id="4533"/>
    <lineage>
        <taxon>Eukaryota</taxon>
        <taxon>Viridiplantae</taxon>
        <taxon>Streptophyta</taxon>
        <taxon>Embryophyta</taxon>
        <taxon>Tracheophyta</taxon>
        <taxon>Spermatophyta</taxon>
        <taxon>Magnoliopsida</taxon>
        <taxon>Liliopsida</taxon>
        <taxon>Poales</taxon>
        <taxon>Poaceae</taxon>
        <taxon>BOP clade</taxon>
        <taxon>Oryzoideae</taxon>
        <taxon>Oryzeae</taxon>
        <taxon>Oryzinae</taxon>
        <taxon>Oryza</taxon>
    </lineage>
</organism>
<dbReference type="InterPro" id="IPR026961">
    <property type="entry name" value="PGG_dom"/>
</dbReference>
<dbReference type="PANTHER" id="PTHR24177:SF465">
    <property type="entry name" value="OS06G0294400 PROTEIN"/>
    <property type="match status" value="1"/>
</dbReference>
<keyword evidence="1" id="KW-0472">Membrane</keyword>
<reference evidence="3" key="2">
    <citation type="submission" date="2013-04" db="UniProtKB">
        <authorList>
            <consortium name="EnsemblPlants"/>
        </authorList>
    </citation>
    <scope>IDENTIFICATION</scope>
</reference>
<feature type="transmembrane region" description="Helical" evidence="1">
    <location>
        <begin position="76"/>
        <end position="101"/>
    </location>
</feature>
<accession>J3MDE2</accession>
<dbReference type="eggNOG" id="ENOG502SDFW">
    <property type="taxonomic scope" value="Eukaryota"/>
</dbReference>
<feature type="domain" description="PGG" evidence="2">
    <location>
        <begin position="24"/>
        <end position="135"/>
    </location>
</feature>
<sequence length="455" mass="50741">MASEQSSSVKSKYIANEGTPLEYELRKCLLLLAIEVATMTYTAGFNPPGGVWQDTEAGHLAGDSIIRDTHYHRYLVFFYCNAAAFALSIVVIILIFTLAILHEWMPPIRTSVFPLRVAMGLDLIGLVGAYAAGTNRDVLKARNVCIRFCLYVGTGCAYFIAREIKKEHRCSKEDDILKRAQSLVVLLSTLVSTVTYQAGLVPPGGVWEENWNGHEAGDPVLLSMQPERYKVFFYCSSIAFAMSLVIIILVQHKPMLKHEILQFIMILDMFGLIGAYSAGSCRDVTTSIYVIALAGAVLVYVVIHVLFFTLEDEDTWRKDGGNNNKDGGDMDSSKNNEVLYKRRKRLASGGVWQGNRNGHAAGNPVMHDNGRLRDLIFFYSNSVSFVASIVVISMHVVTRETGKRALVVKGDEHNDCVQHAEPPASLYGWCQNEVHYLVLQFTRFGQKIENLIKRA</sequence>
<evidence type="ECO:0000256" key="1">
    <source>
        <dbReference type="SAM" id="Phobius"/>
    </source>
</evidence>
<dbReference type="HOGENOM" id="CLU_007110_0_0_1"/>
<dbReference type="EnsemblPlants" id="OB06G20360.1">
    <property type="protein sequence ID" value="OB06G20360.1"/>
    <property type="gene ID" value="OB06G20360"/>
</dbReference>
<reference evidence="3" key="1">
    <citation type="journal article" date="2013" name="Nat. Commun.">
        <title>Whole-genome sequencing of Oryza brachyantha reveals mechanisms underlying Oryza genome evolution.</title>
        <authorList>
            <person name="Chen J."/>
            <person name="Huang Q."/>
            <person name="Gao D."/>
            <person name="Wang J."/>
            <person name="Lang Y."/>
            <person name="Liu T."/>
            <person name="Li B."/>
            <person name="Bai Z."/>
            <person name="Luis Goicoechea J."/>
            <person name="Liang C."/>
            <person name="Chen C."/>
            <person name="Zhang W."/>
            <person name="Sun S."/>
            <person name="Liao Y."/>
            <person name="Zhang X."/>
            <person name="Yang L."/>
            <person name="Song C."/>
            <person name="Wang M."/>
            <person name="Shi J."/>
            <person name="Liu G."/>
            <person name="Liu J."/>
            <person name="Zhou H."/>
            <person name="Zhou W."/>
            <person name="Yu Q."/>
            <person name="An N."/>
            <person name="Chen Y."/>
            <person name="Cai Q."/>
            <person name="Wang B."/>
            <person name="Liu B."/>
            <person name="Min J."/>
            <person name="Huang Y."/>
            <person name="Wu H."/>
            <person name="Li Z."/>
            <person name="Zhang Y."/>
            <person name="Yin Y."/>
            <person name="Song W."/>
            <person name="Jiang J."/>
            <person name="Jackson S.A."/>
            <person name="Wing R.A."/>
            <person name="Wang J."/>
            <person name="Chen M."/>
        </authorList>
    </citation>
    <scope>NUCLEOTIDE SEQUENCE [LARGE SCALE GENOMIC DNA]</scope>
    <source>
        <strain evidence="3">cv. IRGC 101232</strain>
    </source>
</reference>
<feature type="domain" description="PGG" evidence="2">
    <location>
        <begin position="349"/>
        <end position="398"/>
    </location>
</feature>
<name>J3MDE2_ORYBR</name>
<feature type="transmembrane region" description="Helical" evidence="1">
    <location>
        <begin position="113"/>
        <end position="132"/>
    </location>
</feature>
<dbReference type="AlphaFoldDB" id="J3MDE2"/>
<keyword evidence="1" id="KW-1133">Transmembrane helix</keyword>
<dbReference type="PANTHER" id="PTHR24177">
    <property type="entry name" value="CASKIN"/>
    <property type="match status" value="1"/>
</dbReference>
<proteinExistence type="predicted"/>
<dbReference type="STRING" id="4533.J3MDE2"/>
<keyword evidence="1" id="KW-0812">Transmembrane</keyword>
<evidence type="ECO:0000259" key="2">
    <source>
        <dbReference type="Pfam" id="PF13962"/>
    </source>
</evidence>
<dbReference type="GO" id="GO:0016020">
    <property type="term" value="C:membrane"/>
    <property type="evidence" value="ECO:0007669"/>
    <property type="project" value="TreeGrafter"/>
</dbReference>
<feature type="transmembrane region" description="Helical" evidence="1">
    <location>
        <begin position="376"/>
        <end position="397"/>
    </location>
</feature>
<feature type="transmembrane region" description="Helical" evidence="1">
    <location>
        <begin position="288"/>
        <end position="310"/>
    </location>
</feature>
<protein>
    <recommendedName>
        <fullName evidence="2">PGG domain-containing protein</fullName>
    </recommendedName>
</protein>
<dbReference type="Gramene" id="OB06G20360.1">
    <property type="protein sequence ID" value="OB06G20360.1"/>
    <property type="gene ID" value="OB06G20360"/>
</dbReference>
<feature type="domain" description="PGG" evidence="2">
    <location>
        <begin position="177"/>
        <end position="282"/>
    </location>
</feature>
<dbReference type="Pfam" id="PF13962">
    <property type="entry name" value="PGG"/>
    <property type="match status" value="3"/>
</dbReference>
<feature type="transmembrane region" description="Helical" evidence="1">
    <location>
        <begin position="231"/>
        <end position="250"/>
    </location>
</feature>
<dbReference type="OMA" id="ENWNGHE"/>
<feature type="transmembrane region" description="Helical" evidence="1">
    <location>
        <begin position="259"/>
        <end position="276"/>
    </location>
</feature>
<evidence type="ECO:0000313" key="4">
    <source>
        <dbReference type="Proteomes" id="UP000006038"/>
    </source>
</evidence>